<dbReference type="AlphaFoldDB" id="A0A2U8FJ76"/>
<keyword evidence="4" id="KW-0460">Magnesium</keyword>
<dbReference type="NCBIfam" id="TIGR00543">
    <property type="entry name" value="isochor_syn"/>
    <property type="match status" value="1"/>
</dbReference>
<dbReference type="KEGG" id="apor:DDU33_05830"/>
<protein>
    <recommendedName>
        <fullName evidence="4">Isochorismate synthase MenF</fullName>
        <ecNumber evidence="4">5.4.4.2</ecNumber>
    </recommendedName>
    <alternativeName>
        <fullName evidence="4">Isochorismate mutase</fullName>
    </alternativeName>
</protein>
<reference evidence="7" key="1">
    <citation type="submission" date="2018-05" db="EMBL/GenBank/DDBJ databases">
        <title>Complete genome sequence of Actinobacillus porcitonsillarum reference strain 9953L55 (CCUG 46996).</title>
        <authorList>
            <person name="Dona V."/>
            <person name="Perreten V."/>
        </authorList>
    </citation>
    <scope>NUCLEOTIDE SEQUENCE [LARGE SCALE GENOMIC DNA]</scope>
    <source>
        <strain evidence="7">9953L55</strain>
    </source>
</reference>
<comment type="pathway">
    <text evidence="4">Quinol/quinone metabolism; 1,4-dihydroxy-2-naphthoate biosynthesis; 1,4-dihydroxy-2-naphthoate from chorismate: step 1/7.</text>
</comment>
<dbReference type="UniPathway" id="UPA01057">
    <property type="reaction ID" value="UER00163"/>
</dbReference>
<evidence type="ECO:0000256" key="3">
    <source>
        <dbReference type="ARBA" id="ARBA00023235"/>
    </source>
</evidence>
<evidence type="ECO:0000313" key="7">
    <source>
        <dbReference type="Proteomes" id="UP000244920"/>
    </source>
</evidence>
<evidence type="ECO:0000313" key="6">
    <source>
        <dbReference type="EMBL" id="AWI51025.1"/>
    </source>
</evidence>
<dbReference type="InterPro" id="IPR004561">
    <property type="entry name" value="IsoChor_synthase"/>
</dbReference>
<dbReference type="InterPro" id="IPR005801">
    <property type="entry name" value="ADC_synthase"/>
</dbReference>
<dbReference type="UniPathway" id="UPA00079"/>
<feature type="binding site" evidence="4">
    <location>
        <position position="290"/>
    </location>
    <ligand>
        <name>Mg(2+)</name>
        <dbReference type="ChEBI" id="CHEBI:18420"/>
    </ligand>
</feature>
<dbReference type="PANTHER" id="PTHR42839:SF2">
    <property type="entry name" value="ISOCHORISMATE SYNTHASE ENTC"/>
    <property type="match status" value="1"/>
</dbReference>
<dbReference type="EMBL" id="CP029206">
    <property type="protein sequence ID" value="AWI51025.1"/>
    <property type="molecule type" value="Genomic_DNA"/>
</dbReference>
<dbReference type="EC" id="5.4.4.2" evidence="4"/>
<dbReference type="GO" id="GO:0009234">
    <property type="term" value="P:menaquinone biosynthetic process"/>
    <property type="evidence" value="ECO:0007669"/>
    <property type="project" value="UniProtKB-UniRule"/>
</dbReference>
<name>A0A2U8FJ76_9PAST</name>
<keyword evidence="4" id="KW-0479">Metal-binding</keyword>
<keyword evidence="3 4" id="KW-0413">Isomerase</keyword>
<dbReference type="Pfam" id="PF00425">
    <property type="entry name" value="Chorismate_bind"/>
    <property type="match status" value="1"/>
</dbReference>
<feature type="active site" description="Proton donor" evidence="4">
    <location>
        <position position="246"/>
    </location>
</feature>
<evidence type="ECO:0000256" key="2">
    <source>
        <dbReference type="ARBA" id="ARBA00005297"/>
    </source>
</evidence>
<comment type="function">
    <text evidence="4">Catalyzes the conversion of chorismate to isochorismate.</text>
</comment>
<gene>
    <name evidence="4" type="primary">menF</name>
    <name evidence="6" type="ORF">DDU33_05830</name>
</gene>
<dbReference type="Proteomes" id="UP000244920">
    <property type="component" value="Chromosome"/>
</dbReference>
<proteinExistence type="inferred from homology"/>
<dbReference type="HAMAP" id="MF_01935">
    <property type="entry name" value="MenF"/>
    <property type="match status" value="1"/>
</dbReference>
<sequence>MSIFSQLKQQLSEQFAKQVSLQGLIEIQASVCVSDENVAFLAGLNAQKNIYPHFFLKNRDRDQTVITLGAVKTFQQLETAQAFIQQTGFPLIGGLQFEGECCFVLPRLKLVKEQQNLTAYFYLDLSTETSQAVNFDDYFATFEAQQNDLAPLSNSSFAHKPLANKLIDRKTACDFEGWQTNINKAINEIQAQNFSKVVLANAICLTFDKPISAYELLEQSQKINLGCYHFLWAENSETVFVGSTPERLYLRQARNLYTEALAGTVAVTEDLDQTEQNAQWLLNDTKNVYENQLVVDDITRHLEDCVEHIEIGKAEIKRLHNVQHLRRKIQAVLKPTISDSECLIRIHPTAAVAGLPRAKAKQFIAENEPFTRGWYAGTLGIWGENEAEFCVTLRSAQIKQNQVTLYAGAGIVQDSEPLSEWQEIERKSQALAKLLK</sequence>
<comment type="cofactor">
    <cofactor evidence="4">
        <name>Mg(2+)</name>
        <dbReference type="ChEBI" id="CHEBI:18420"/>
    </cofactor>
</comment>
<feature type="domain" description="Chorismate-utilising enzyme C-terminal" evidence="5">
    <location>
        <begin position="175"/>
        <end position="427"/>
    </location>
</feature>
<dbReference type="Gene3D" id="3.60.120.10">
    <property type="entry name" value="Anthranilate synthase"/>
    <property type="match status" value="1"/>
</dbReference>
<comment type="pathway">
    <text evidence="4">Quinol/quinone metabolism; menaquinone biosynthesis.</text>
</comment>
<dbReference type="GO" id="GO:0000287">
    <property type="term" value="F:magnesium ion binding"/>
    <property type="evidence" value="ECO:0007669"/>
    <property type="project" value="UniProtKB-UniRule"/>
</dbReference>
<dbReference type="SUPFAM" id="SSF56322">
    <property type="entry name" value="ADC synthase"/>
    <property type="match status" value="1"/>
</dbReference>
<organism evidence="6 7">
    <name type="scientific">Actinobacillus porcitonsillarum</name>
    <dbReference type="NCBI Taxonomy" id="189834"/>
    <lineage>
        <taxon>Bacteria</taxon>
        <taxon>Pseudomonadati</taxon>
        <taxon>Pseudomonadota</taxon>
        <taxon>Gammaproteobacteria</taxon>
        <taxon>Pasteurellales</taxon>
        <taxon>Pasteurellaceae</taxon>
        <taxon>Actinobacillus</taxon>
    </lineage>
</organism>
<keyword evidence="4" id="KW-0474">Menaquinone biosynthesis</keyword>
<feature type="binding site" evidence="4">
    <location>
        <position position="423"/>
    </location>
    <ligand>
        <name>Mg(2+)</name>
        <dbReference type="ChEBI" id="CHEBI:18420"/>
    </ligand>
</feature>
<dbReference type="InterPro" id="IPR034681">
    <property type="entry name" value="MenF"/>
</dbReference>
<comment type="similarity">
    <text evidence="2 4">Belongs to the isochorismate synthase family.</text>
</comment>
<accession>A0A2U8FJ76</accession>
<dbReference type="PANTHER" id="PTHR42839">
    <property type="entry name" value="ISOCHORISMATE SYNTHASE ENTC"/>
    <property type="match status" value="1"/>
</dbReference>
<evidence type="ECO:0000259" key="5">
    <source>
        <dbReference type="Pfam" id="PF00425"/>
    </source>
</evidence>
<evidence type="ECO:0000256" key="4">
    <source>
        <dbReference type="HAMAP-Rule" id="MF_01935"/>
    </source>
</evidence>
<dbReference type="RefSeq" id="WP_108923695.1">
    <property type="nucleotide sequence ID" value="NZ_CP029206.1"/>
</dbReference>
<comment type="catalytic activity">
    <reaction evidence="1 4">
        <text>chorismate = isochorismate</text>
        <dbReference type="Rhea" id="RHEA:18985"/>
        <dbReference type="ChEBI" id="CHEBI:29748"/>
        <dbReference type="ChEBI" id="CHEBI:29780"/>
        <dbReference type="EC" id="5.4.4.2"/>
    </reaction>
</comment>
<keyword evidence="7" id="KW-1185">Reference proteome</keyword>
<evidence type="ECO:0000256" key="1">
    <source>
        <dbReference type="ARBA" id="ARBA00000799"/>
    </source>
</evidence>
<feature type="active site" description="Proton acceptor" evidence="4">
    <location>
        <position position="196"/>
    </location>
</feature>
<dbReference type="InterPro" id="IPR015890">
    <property type="entry name" value="Chorismate_C"/>
</dbReference>
<dbReference type="GO" id="GO:0008909">
    <property type="term" value="F:isochorismate synthase activity"/>
    <property type="evidence" value="ECO:0007669"/>
    <property type="project" value="UniProtKB-UniRule"/>
</dbReference>